<dbReference type="PROSITE" id="PS51257">
    <property type="entry name" value="PROKAR_LIPOPROTEIN"/>
    <property type="match status" value="1"/>
</dbReference>
<dbReference type="Proteomes" id="UP000327191">
    <property type="component" value="Unassembled WGS sequence"/>
</dbReference>
<reference evidence="1 2" key="1">
    <citation type="submission" date="2019-09" db="EMBL/GenBank/DDBJ databases">
        <authorList>
            <person name="Chandra G."/>
            <person name="Truman W A."/>
        </authorList>
    </citation>
    <scope>NUCLEOTIDE SEQUENCE [LARGE SCALE GENOMIC DNA]</scope>
    <source>
        <strain evidence="1">PS938</strain>
    </source>
</reference>
<dbReference type="RefSeq" id="WP_150674138.1">
    <property type="nucleotide sequence ID" value="NZ_CABVJE010000028.1"/>
</dbReference>
<gene>
    <name evidence="1" type="ORF">PS938_05251</name>
</gene>
<evidence type="ECO:0008006" key="3">
    <source>
        <dbReference type="Google" id="ProtNLM"/>
    </source>
</evidence>
<organism evidence="1 2">
    <name type="scientific">Pseudomonas fluorescens</name>
    <dbReference type="NCBI Taxonomy" id="294"/>
    <lineage>
        <taxon>Bacteria</taxon>
        <taxon>Pseudomonadati</taxon>
        <taxon>Pseudomonadota</taxon>
        <taxon>Gammaproteobacteria</taxon>
        <taxon>Pseudomonadales</taxon>
        <taxon>Pseudomonadaceae</taxon>
        <taxon>Pseudomonas</taxon>
    </lineage>
</organism>
<sequence>MHSRNMLAGMLMLLGVFLSGCDKSDNAQGVAPQNQAHQAEKNSSQAEIEKYNIYVEAANKGGDFASTLEKRKVEYSETLASGKKLTSYYMFSGYDISILQENLNKALQLSYPMPELDDPAKSMIVALAKLQPIHAELANYANSKGYLSDGGKKAREMEPLLEAALEDVAMEQAKFYDGISKRDEINTKAAFDNSEKDSLGYYRAGIVLYAKQSVRLSDEFFRSAGAQEAAKAFEDSLNKTAQMIEGWDKKGKSQTPALKCSVLLNDLNRFVGKGREAINTARNGGYKPDEQRQMMWKMNNPILRDAKSLGQSFDSVINGLNRTNCI</sequence>
<proteinExistence type="predicted"/>
<accession>A0A5E7VIW1</accession>
<name>A0A5E7VIW1_PSEFL</name>
<dbReference type="InterPro" id="IPR024291">
    <property type="entry name" value="DUF3829"/>
</dbReference>
<dbReference type="Pfam" id="PF12889">
    <property type="entry name" value="DUF3829"/>
    <property type="match status" value="1"/>
</dbReference>
<dbReference type="AlphaFoldDB" id="A0A5E7VIW1"/>
<protein>
    <recommendedName>
        <fullName evidence="3">DUF3829 domain-containing protein</fullName>
    </recommendedName>
</protein>
<evidence type="ECO:0000313" key="2">
    <source>
        <dbReference type="Proteomes" id="UP000327191"/>
    </source>
</evidence>
<dbReference type="EMBL" id="CABVJE010000028">
    <property type="protein sequence ID" value="VVQ22586.1"/>
    <property type="molecule type" value="Genomic_DNA"/>
</dbReference>
<evidence type="ECO:0000313" key="1">
    <source>
        <dbReference type="EMBL" id="VVQ22586.1"/>
    </source>
</evidence>
<dbReference type="OrthoDB" id="7596734at2"/>